<gene>
    <name evidence="4" type="primary">spoIIE</name>
    <name evidence="4" type="ORF">ACFOUO_01710</name>
</gene>
<dbReference type="Gene3D" id="3.60.40.10">
    <property type="entry name" value="PPM-type phosphatase domain"/>
    <property type="match status" value="1"/>
</dbReference>
<dbReference type="SMART" id="SM00331">
    <property type="entry name" value="PP2C_SIG"/>
    <property type="match status" value="1"/>
</dbReference>
<evidence type="ECO:0000256" key="2">
    <source>
        <dbReference type="SAM" id="Phobius"/>
    </source>
</evidence>
<feature type="transmembrane region" description="Helical" evidence="2">
    <location>
        <begin position="272"/>
        <end position="291"/>
    </location>
</feature>
<evidence type="ECO:0000259" key="3">
    <source>
        <dbReference type="PROSITE" id="PS51746"/>
    </source>
</evidence>
<dbReference type="RefSeq" id="WP_380701517.1">
    <property type="nucleotide sequence ID" value="NZ_JBHSAP010000004.1"/>
</dbReference>
<feature type="transmembrane region" description="Helical" evidence="2">
    <location>
        <begin position="119"/>
        <end position="140"/>
    </location>
</feature>
<keyword evidence="2" id="KW-0472">Membrane</keyword>
<organism evidence="4 5">
    <name type="scientific">Salinithrix halophila</name>
    <dbReference type="NCBI Taxonomy" id="1485204"/>
    <lineage>
        <taxon>Bacteria</taxon>
        <taxon>Bacillati</taxon>
        <taxon>Bacillota</taxon>
        <taxon>Bacilli</taxon>
        <taxon>Bacillales</taxon>
        <taxon>Thermoactinomycetaceae</taxon>
        <taxon>Salinithrix</taxon>
    </lineage>
</organism>
<keyword evidence="2" id="KW-1133">Transmembrane helix</keyword>
<dbReference type="InterPro" id="IPR036457">
    <property type="entry name" value="PPM-type-like_dom_sf"/>
</dbReference>
<dbReference type="InterPro" id="IPR014221">
    <property type="entry name" value="SpoII_E"/>
</dbReference>
<comment type="caution">
    <text evidence="4">The sequence shown here is derived from an EMBL/GenBank/DDBJ whole genome shotgun (WGS) entry which is preliminary data.</text>
</comment>
<feature type="transmembrane region" description="Helical" evidence="2">
    <location>
        <begin position="77"/>
        <end position="107"/>
    </location>
</feature>
<dbReference type="PANTHER" id="PTHR43156">
    <property type="entry name" value="STAGE II SPORULATION PROTEIN E-RELATED"/>
    <property type="match status" value="1"/>
</dbReference>
<dbReference type="InterPro" id="IPR045768">
    <property type="entry name" value="SpoIIE_N"/>
</dbReference>
<evidence type="ECO:0000313" key="5">
    <source>
        <dbReference type="Proteomes" id="UP001595843"/>
    </source>
</evidence>
<feature type="transmembrane region" description="Helical" evidence="2">
    <location>
        <begin position="186"/>
        <end position="205"/>
    </location>
</feature>
<sequence length="821" mass="90632">METRISRWGSILTRPFGKLILDSSRSKRVANRVVSWNLPVLIMGFLLGRAMILDTISPFAVAYMGVVMHLSRRQWPLAMVALVLGASTLGAAQAAWICGVLLWLLVVQKVFFWLKRGQLNFAPFVVLVTSTGAHLLKLYLGGWSSYGGMMAGVDILLSFILTFIFVQSLPLFTVRRKKFSLRHEEIICLVILAGSVVTGTLGWTVAGMSVVNVVSRYLIMLLALAGGGMLGASVGVVTGMILSLSDSGAYAQISLLAFAGLLAGLFREGKRWGVAIGFMLGTSILALYGAGTAEVWTSLRESVFGMLLFLLTPKTLLETMGRFIPGTMENETAQQEYVRRLRDVTAAKVDQFNELFSELARSFREDANRTARRDENHMNRFIDEVAERSCKSCHLYRQCWEKNFVSTYNGMTDLMAFVEMNGADKPLKVPRSWSDQCIKGEKVLDLVREEYVSYEQTMVWQERLKETRRLVSDQLDGAANVMSELAEEIRNETQVMAAQEEQIHQSLEDLGLSIQRVEVINLEEGKVEIEVTMPHKDGLDECRKLVAPLLTEIVGEPIAVQRKVVQGRASGAVVTLGSAQRFEIWTGTAGAAKGGQWLSGDSYCYMNVGTGKYAVALSDGMGNGTRAQEESSAALSLLKRLLQAGMDEEKAVETINSILSLRSTDEMFATIDLAMVDLNSAQSRFLKIGSTPGFVKRGKEVMTVSAGNPPLGILREIEVESVDMQLMPGDLLIMVTDGIYDAPRFSSNKEEHMKRLIAGIDTKDPQGFADCLLEKVVRHHGGEIDDDMTVIAARVERHVPEWATIRLPGMSRLTRKHVAGL</sequence>
<name>A0ABV8J9F5_9BACL</name>
<evidence type="ECO:0000256" key="1">
    <source>
        <dbReference type="ARBA" id="ARBA00022801"/>
    </source>
</evidence>
<dbReference type="InterPro" id="IPR001932">
    <property type="entry name" value="PPM-type_phosphatase-like_dom"/>
</dbReference>
<dbReference type="PROSITE" id="PS51746">
    <property type="entry name" value="PPM_2"/>
    <property type="match status" value="1"/>
</dbReference>
<reference evidence="5" key="1">
    <citation type="journal article" date="2019" name="Int. J. Syst. Evol. Microbiol.">
        <title>The Global Catalogue of Microorganisms (GCM) 10K type strain sequencing project: providing services to taxonomists for standard genome sequencing and annotation.</title>
        <authorList>
            <consortium name="The Broad Institute Genomics Platform"/>
            <consortium name="The Broad Institute Genome Sequencing Center for Infectious Disease"/>
            <person name="Wu L."/>
            <person name="Ma J."/>
        </authorList>
    </citation>
    <scope>NUCLEOTIDE SEQUENCE [LARGE SCALE GENOMIC DNA]</scope>
    <source>
        <strain evidence="5">IBRC-M 10813</strain>
    </source>
</reference>
<evidence type="ECO:0000313" key="4">
    <source>
        <dbReference type="EMBL" id="MFC4075523.1"/>
    </source>
</evidence>
<dbReference type="GO" id="GO:0004722">
    <property type="term" value="F:protein serine/threonine phosphatase activity"/>
    <property type="evidence" value="ECO:0007669"/>
    <property type="project" value="UniProtKB-EC"/>
</dbReference>
<protein>
    <submittedName>
        <fullName evidence="4">Stage II sporulation protein E</fullName>
        <ecNumber evidence="4">3.1.3.16</ecNumber>
    </submittedName>
</protein>
<feature type="transmembrane region" description="Helical" evidence="2">
    <location>
        <begin position="217"/>
        <end position="242"/>
    </location>
</feature>
<dbReference type="PANTHER" id="PTHR43156:SF2">
    <property type="entry name" value="STAGE II SPORULATION PROTEIN E"/>
    <property type="match status" value="1"/>
</dbReference>
<keyword evidence="5" id="KW-1185">Reference proteome</keyword>
<dbReference type="EC" id="3.1.3.16" evidence="4"/>
<dbReference type="Pfam" id="PF07228">
    <property type="entry name" value="SpoIIE"/>
    <property type="match status" value="1"/>
</dbReference>
<dbReference type="Proteomes" id="UP001595843">
    <property type="component" value="Unassembled WGS sequence"/>
</dbReference>
<dbReference type="InterPro" id="IPR052016">
    <property type="entry name" value="Bact_Sigma-Reg"/>
</dbReference>
<feature type="transmembrane region" description="Helical" evidence="2">
    <location>
        <begin position="33"/>
        <end position="57"/>
    </location>
</feature>
<dbReference type="Pfam" id="PF19732">
    <property type="entry name" value="SpoIIE_N"/>
    <property type="match status" value="1"/>
</dbReference>
<proteinExistence type="predicted"/>
<dbReference type="EMBL" id="JBHSAP010000004">
    <property type="protein sequence ID" value="MFC4075523.1"/>
    <property type="molecule type" value="Genomic_DNA"/>
</dbReference>
<keyword evidence="1 4" id="KW-0378">Hydrolase</keyword>
<dbReference type="SUPFAM" id="SSF81606">
    <property type="entry name" value="PP2C-like"/>
    <property type="match status" value="1"/>
</dbReference>
<accession>A0ABV8J9F5</accession>
<dbReference type="NCBIfam" id="TIGR02865">
    <property type="entry name" value="spore_II_E"/>
    <property type="match status" value="1"/>
</dbReference>
<feature type="domain" description="PPM-type phosphatase" evidence="3">
    <location>
        <begin position="588"/>
        <end position="795"/>
    </location>
</feature>
<feature type="transmembrane region" description="Helical" evidence="2">
    <location>
        <begin position="146"/>
        <end position="166"/>
    </location>
</feature>
<keyword evidence="2" id="KW-0812">Transmembrane</keyword>